<proteinExistence type="predicted"/>
<dbReference type="AlphaFoldDB" id="A0A2W2CQV3"/>
<reference evidence="2 3" key="1">
    <citation type="submission" date="2018-01" db="EMBL/GenBank/DDBJ databases">
        <title>Draft genome sequence of Jishengella sp. NA12.</title>
        <authorList>
            <person name="Sahin N."/>
            <person name="Ay H."/>
            <person name="Saygin H."/>
        </authorList>
    </citation>
    <scope>NUCLEOTIDE SEQUENCE [LARGE SCALE GENOMIC DNA]</scope>
    <source>
        <strain evidence="2 3">NA12</strain>
    </source>
</reference>
<dbReference type="Proteomes" id="UP000248924">
    <property type="component" value="Unassembled WGS sequence"/>
</dbReference>
<feature type="non-terminal residue" evidence="2">
    <location>
        <position position="1"/>
    </location>
</feature>
<gene>
    <name evidence="2" type="ORF">C1I95_34480</name>
</gene>
<dbReference type="EMBL" id="POTY01000572">
    <property type="protein sequence ID" value="PZG01902.1"/>
    <property type="molecule type" value="Genomic_DNA"/>
</dbReference>
<evidence type="ECO:0000313" key="2">
    <source>
        <dbReference type="EMBL" id="PZG01902.1"/>
    </source>
</evidence>
<keyword evidence="3" id="KW-1185">Reference proteome</keyword>
<evidence type="ECO:0000256" key="1">
    <source>
        <dbReference type="SAM" id="MobiDB-lite"/>
    </source>
</evidence>
<evidence type="ECO:0000313" key="3">
    <source>
        <dbReference type="Proteomes" id="UP000248924"/>
    </source>
</evidence>
<organism evidence="2 3">
    <name type="scientific">Micromonospora craterilacus</name>
    <dbReference type="NCBI Taxonomy" id="1655439"/>
    <lineage>
        <taxon>Bacteria</taxon>
        <taxon>Bacillati</taxon>
        <taxon>Actinomycetota</taxon>
        <taxon>Actinomycetes</taxon>
        <taxon>Micromonosporales</taxon>
        <taxon>Micromonosporaceae</taxon>
        <taxon>Micromonospora</taxon>
    </lineage>
</organism>
<sequence length="148" mass="13793">VGPVDVGSGPLAEIAQTPAPPPTAATRRSTATATQSPVCRFGGSEGLILRPSPVNGSDGGGSDVAPTAVGGIWPVPSGAGQAAGEAGAADTGAPQEGAPDTGPPETECGDGEIGCGGTDTGWGGPDTGCGGPETGWGGPDTGCGGPET</sequence>
<feature type="compositionally biased region" description="Low complexity" evidence="1">
    <location>
        <begin position="78"/>
        <end position="93"/>
    </location>
</feature>
<feature type="non-terminal residue" evidence="2">
    <location>
        <position position="148"/>
    </location>
</feature>
<name>A0A2W2CQV3_9ACTN</name>
<feature type="region of interest" description="Disordered" evidence="1">
    <location>
        <begin position="1"/>
        <end position="148"/>
    </location>
</feature>
<feature type="compositionally biased region" description="Low complexity" evidence="1">
    <location>
        <begin position="24"/>
        <end position="37"/>
    </location>
</feature>
<accession>A0A2W2CQV3</accession>
<protein>
    <submittedName>
        <fullName evidence="2">Uncharacterized protein</fullName>
    </submittedName>
</protein>
<feature type="compositionally biased region" description="Gly residues" evidence="1">
    <location>
        <begin position="111"/>
        <end position="148"/>
    </location>
</feature>
<comment type="caution">
    <text evidence="2">The sequence shown here is derived from an EMBL/GenBank/DDBJ whole genome shotgun (WGS) entry which is preliminary data.</text>
</comment>